<sequence length="37" mass="4101">MAGTDVCVMPLIVIRIRHIRHASPLTDGLHSRPALRP</sequence>
<proteinExistence type="predicted"/>
<protein>
    <submittedName>
        <fullName evidence="1">Uncharacterized protein</fullName>
    </submittedName>
</protein>
<dbReference type="InParanoid" id="F1ZAG8"/>
<evidence type="ECO:0000313" key="1">
    <source>
        <dbReference type="EMBL" id="EGD58424.1"/>
    </source>
</evidence>
<accession>F1ZAG8</accession>
<dbReference type="AlphaFoldDB" id="F1ZAG8"/>
<dbReference type="EMBL" id="AEWJ01000041">
    <property type="protein sequence ID" value="EGD58424.1"/>
    <property type="molecule type" value="Genomic_DNA"/>
</dbReference>
<keyword evidence="2" id="KW-1185">Reference proteome</keyword>
<dbReference type="Proteomes" id="UP000004728">
    <property type="component" value="Unassembled WGS sequence"/>
</dbReference>
<dbReference type="HOGENOM" id="CLU_3346623_0_0_5"/>
<organism evidence="1 2">
    <name type="scientific">Novosphingobium nitrogenifigens DSM 19370</name>
    <dbReference type="NCBI Taxonomy" id="983920"/>
    <lineage>
        <taxon>Bacteria</taxon>
        <taxon>Pseudomonadati</taxon>
        <taxon>Pseudomonadota</taxon>
        <taxon>Alphaproteobacteria</taxon>
        <taxon>Sphingomonadales</taxon>
        <taxon>Sphingomonadaceae</taxon>
        <taxon>Novosphingobium</taxon>
    </lineage>
</organism>
<dbReference type="STRING" id="983920.Y88_0479"/>
<reference evidence="1 2" key="1">
    <citation type="journal article" date="2012" name="J. Bacteriol.">
        <title>Draft Genome Sequence of Novosphingobium nitrogenifigens Y88T.</title>
        <authorList>
            <person name="Strabala T.J."/>
            <person name="Macdonald L."/>
            <person name="Liu V."/>
            <person name="Smit A.M."/>
        </authorList>
    </citation>
    <scope>NUCLEOTIDE SEQUENCE [LARGE SCALE GENOMIC DNA]</scope>
    <source>
        <strain evidence="1 2">DSM 19370</strain>
    </source>
</reference>
<gene>
    <name evidence="1" type="ORF">Y88_0479</name>
</gene>
<evidence type="ECO:0000313" key="2">
    <source>
        <dbReference type="Proteomes" id="UP000004728"/>
    </source>
</evidence>
<comment type="caution">
    <text evidence="1">The sequence shown here is derived from an EMBL/GenBank/DDBJ whole genome shotgun (WGS) entry which is preliminary data.</text>
</comment>
<name>F1ZAG8_9SPHN</name>